<dbReference type="SUPFAM" id="SSF53901">
    <property type="entry name" value="Thiolase-like"/>
    <property type="match status" value="2"/>
</dbReference>
<evidence type="ECO:0000313" key="25">
    <source>
        <dbReference type="EMBL" id="MBN3546045.1"/>
    </source>
</evidence>
<dbReference type="EC" id="2.3.1.179" evidence="4 22"/>
<dbReference type="InterPro" id="IPR020841">
    <property type="entry name" value="PKS_Beta-ketoAc_synthase_dom"/>
</dbReference>
<comment type="subcellular location">
    <subcellularLocation>
        <location evidence="1">Cell inner membrane</location>
    </subcellularLocation>
</comment>
<evidence type="ECO:0000256" key="15">
    <source>
        <dbReference type="ARBA" id="ARBA00023136"/>
    </source>
</evidence>
<accession>A0ABS2ZDN3</accession>
<keyword evidence="6" id="KW-0536">Nodulation</keyword>
<evidence type="ECO:0000256" key="8">
    <source>
        <dbReference type="ARBA" id="ARBA00022516"/>
    </source>
</evidence>
<comment type="catalytic activity">
    <reaction evidence="20 22">
        <text>(9Z)-hexadecenoyl-[ACP] + malonyl-[ACP] + H(+) = 3-oxo-(11Z)-octadecenoyl-[ACP] + holo-[ACP] + CO2</text>
        <dbReference type="Rhea" id="RHEA:55040"/>
        <dbReference type="Rhea" id="RHEA-COMP:9623"/>
        <dbReference type="Rhea" id="RHEA-COMP:9685"/>
        <dbReference type="Rhea" id="RHEA-COMP:10800"/>
        <dbReference type="Rhea" id="RHEA-COMP:14074"/>
        <dbReference type="ChEBI" id="CHEBI:15378"/>
        <dbReference type="ChEBI" id="CHEBI:16526"/>
        <dbReference type="ChEBI" id="CHEBI:64479"/>
        <dbReference type="ChEBI" id="CHEBI:78449"/>
        <dbReference type="ChEBI" id="CHEBI:83989"/>
        <dbReference type="ChEBI" id="CHEBI:138538"/>
        <dbReference type="EC" id="2.3.1.179"/>
    </reaction>
</comment>
<proteinExistence type="inferred from homology"/>
<keyword evidence="7" id="KW-1003">Cell membrane</keyword>
<evidence type="ECO:0000256" key="6">
    <source>
        <dbReference type="ARBA" id="ARBA00022458"/>
    </source>
</evidence>
<evidence type="ECO:0000313" key="26">
    <source>
        <dbReference type="Proteomes" id="UP001319060"/>
    </source>
</evidence>
<evidence type="ECO:0000256" key="22">
    <source>
        <dbReference type="PIRNR" id="PIRNR000447"/>
    </source>
</evidence>
<dbReference type="InterPro" id="IPR014030">
    <property type="entry name" value="Ketoacyl_synth_N"/>
</dbReference>
<evidence type="ECO:0000256" key="5">
    <source>
        <dbReference type="ARBA" id="ARBA00014657"/>
    </source>
</evidence>
<keyword evidence="26" id="KW-1185">Reference proteome</keyword>
<dbReference type="PANTHER" id="PTHR11712:SF352">
    <property type="entry name" value="3-OXOACYL-[ACYL-CARRIER-PROTEIN] SYNTHASE"/>
    <property type="match status" value="1"/>
</dbReference>
<evidence type="ECO:0000259" key="24">
    <source>
        <dbReference type="PROSITE" id="PS52004"/>
    </source>
</evidence>
<evidence type="ECO:0000256" key="9">
    <source>
        <dbReference type="ARBA" id="ARBA00022519"/>
    </source>
</evidence>
<keyword evidence="11" id="KW-0812">Transmembrane</keyword>
<evidence type="ECO:0000256" key="3">
    <source>
        <dbReference type="ARBA" id="ARBA00008467"/>
    </source>
</evidence>
<comment type="similarity">
    <text evidence="3 22 23">Belongs to the thiolase-like superfamily. Beta-ketoacyl-ACP synthases family.</text>
</comment>
<dbReference type="PANTHER" id="PTHR11712">
    <property type="entry name" value="POLYKETIDE SYNTHASE-RELATED"/>
    <property type="match status" value="1"/>
</dbReference>
<evidence type="ECO:0000256" key="7">
    <source>
        <dbReference type="ARBA" id="ARBA00022475"/>
    </source>
</evidence>
<evidence type="ECO:0000256" key="20">
    <source>
        <dbReference type="ARBA" id="ARBA00047318"/>
    </source>
</evidence>
<comment type="function">
    <text evidence="19">Proposed to synthesize NOD factor fatty acyl chain. Involved in the synthesis of a highly unsaturated fatty acid moiety, which forms part of a lipo-oligosaccharide that is responsible for host specificity.</text>
</comment>
<evidence type="ECO:0000256" key="18">
    <source>
        <dbReference type="ARBA" id="ARBA00024006"/>
    </source>
</evidence>
<evidence type="ECO:0000256" key="11">
    <source>
        <dbReference type="ARBA" id="ARBA00022692"/>
    </source>
</evidence>
<reference evidence="25 26" key="1">
    <citation type="submission" date="2021-01" db="EMBL/GenBank/DDBJ databases">
        <title>Genome Sequencing of Type Strains.</title>
        <authorList>
            <person name="Lemaire J.F."/>
            <person name="Inderbitzin P."/>
            <person name="Collins S.B."/>
            <person name="Wespe N."/>
            <person name="Knight-Connoni V."/>
        </authorList>
    </citation>
    <scope>NUCLEOTIDE SEQUENCE [LARGE SCALE GENOMIC DNA]</scope>
    <source>
        <strain evidence="25 26">DSM 14730</strain>
    </source>
</reference>
<dbReference type="SMART" id="SM00825">
    <property type="entry name" value="PKS_KS"/>
    <property type="match status" value="1"/>
</dbReference>
<keyword evidence="12" id="KW-0276">Fatty acid metabolism</keyword>
<dbReference type="Pfam" id="PF02801">
    <property type="entry name" value="Ketoacyl-synt_C"/>
    <property type="match status" value="1"/>
</dbReference>
<dbReference type="NCBIfam" id="NF005589">
    <property type="entry name" value="PRK07314.1"/>
    <property type="match status" value="1"/>
</dbReference>
<feature type="domain" description="Ketosynthase family 3 (KS3)" evidence="24">
    <location>
        <begin position="2"/>
        <end position="408"/>
    </location>
</feature>
<evidence type="ECO:0000256" key="14">
    <source>
        <dbReference type="ARBA" id="ARBA00023098"/>
    </source>
</evidence>
<dbReference type="Gene3D" id="3.40.47.10">
    <property type="match status" value="1"/>
</dbReference>
<sequence length="413" mass="44695">MNRRVVITGYGAITPLGNDVETLWSNIKNSKSGIKNIEFEGYEDINTKIGGRIDDFSPENYLDKKELSKFDKFVQYAYAAAKQALDQSGLNIENEDENRLGVFIGSGIGGLDTVLENHQTLLEKGARKVSPFMAPMMIINMAVGVVSIKTGFRGTSFSPVSACATGNHAIGEAFLNIRHGYSDAILAGGTEASINPLSFAGFSRMKAMSTNNDSPITASRPFDKTRDGFVMSEGSGILLLEEYEHAKNRGATILGEIIGYGSTTDSYHITSPDYNGAVRAMKLALEMANIETTAIDYINAHGTSTQEGDKSETKAIKNVFGEHAYKIKISSTKSMTGHLFGAAGGVESIITLKSISESLIPATINYEHPDEDCDLDYVPNNPINTEVNYAVSNGFGFGGHNAVLVFKKFNEDR</sequence>
<keyword evidence="9" id="KW-0997">Cell inner membrane</keyword>
<gene>
    <name evidence="25" type="primary">fabF</name>
    <name evidence="25" type="ORF">JYA64_12120</name>
</gene>
<dbReference type="InterPro" id="IPR018201">
    <property type="entry name" value="Ketoacyl_synth_AS"/>
</dbReference>
<keyword evidence="14" id="KW-0443">Lipid metabolism</keyword>
<dbReference type="EMBL" id="JAFHKS010000043">
    <property type="protein sequence ID" value="MBN3546045.1"/>
    <property type="molecule type" value="Genomic_DNA"/>
</dbReference>
<evidence type="ECO:0000256" key="12">
    <source>
        <dbReference type="ARBA" id="ARBA00022832"/>
    </source>
</evidence>
<comment type="pathway">
    <text evidence="2 22">Lipid metabolism; fatty acid biosynthesis.</text>
</comment>
<evidence type="ECO:0000256" key="10">
    <source>
        <dbReference type="ARBA" id="ARBA00022679"/>
    </source>
</evidence>
<evidence type="ECO:0000256" key="23">
    <source>
        <dbReference type="RuleBase" id="RU003694"/>
    </source>
</evidence>
<comment type="function">
    <text evidence="18 22">Involved in the type II fatty acid elongation cycle. Catalyzes the elongation of a wide range of acyl-ACP by the addition of two carbons from malonyl-ACP to an acyl acceptor. Can efficiently catalyze the conversion of palmitoleoyl-ACP (cis-hexadec-9-enoyl-ACP) to cis-vaccenoyl-ACP (cis-octadec-11-enoyl-ACP), an essential step in the thermal regulation of fatty acid composition.</text>
</comment>
<dbReference type="InterPro" id="IPR014031">
    <property type="entry name" value="Ketoacyl_synth_C"/>
</dbReference>
<dbReference type="PIRSF" id="PIRSF000447">
    <property type="entry name" value="KAS_II"/>
    <property type="match status" value="1"/>
</dbReference>
<keyword evidence="13" id="KW-1133">Transmembrane helix</keyword>
<evidence type="ECO:0000256" key="1">
    <source>
        <dbReference type="ARBA" id="ARBA00004533"/>
    </source>
</evidence>
<dbReference type="PROSITE" id="PS52004">
    <property type="entry name" value="KS3_2"/>
    <property type="match status" value="1"/>
</dbReference>
<dbReference type="InterPro" id="IPR000794">
    <property type="entry name" value="Beta-ketoacyl_synthase"/>
</dbReference>
<evidence type="ECO:0000256" key="17">
    <source>
        <dbReference type="ARBA" id="ARBA00023315"/>
    </source>
</evidence>
<name>A0ABS2ZDN3_9BACL</name>
<dbReference type="CDD" id="cd00834">
    <property type="entry name" value="KAS_I_II"/>
    <property type="match status" value="1"/>
</dbReference>
<comment type="catalytic activity">
    <reaction evidence="21 22">
        <text>a fatty acyl-[ACP] + malonyl-[ACP] + H(+) = a 3-oxoacyl-[ACP] + holo-[ACP] + CO2</text>
        <dbReference type="Rhea" id="RHEA:22836"/>
        <dbReference type="Rhea" id="RHEA-COMP:9623"/>
        <dbReference type="Rhea" id="RHEA-COMP:9685"/>
        <dbReference type="Rhea" id="RHEA-COMP:9916"/>
        <dbReference type="Rhea" id="RHEA-COMP:14125"/>
        <dbReference type="ChEBI" id="CHEBI:15378"/>
        <dbReference type="ChEBI" id="CHEBI:16526"/>
        <dbReference type="ChEBI" id="CHEBI:64479"/>
        <dbReference type="ChEBI" id="CHEBI:78449"/>
        <dbReference type="ChEBI" id="CHEBI:78776"/>
        <dbReference type="ChEBI" id="CHEBI:138651"/>
    </reaction>
</comment>
<evidence type="ECO:0000256" key="16">
    <source>
        <dbReference type="ARBA" id="ARBA00023160"/>
    </source>
</evidence>
<evidence type="ECO:0000256" key="13">
    <source>
        <dbReference type="ARBA" id="ARBA00022989"/>
    </source>
</evidence>
<keyword evidence="17 22" id="KW-0012">Acyltransferase</keyword>
<organism evidence="25 26">
    <name type="scientific">Fictibacillus barbaricus</name>
    <dbReference type="NCBI Taxonomy" id="182136"/>
    <lineage>
        <taxon>Bacteria</taxon>
        <taxon>Bacillati</taxon>
        <taxon>Bacillota</taxon>
        <taxon>Bacilli</taxon>
        <taxon>Bacillales</taxon>
        <taxon>Fictibacillaceae</taxon>
        <taxon>Fictibacillus</taxon>
    </lineage>
</organism>
<keyword evidence="15" id="KW-0472">Membrane</keyword>
<keyword evidence="8 22" id="KW-0444">Lipid biosynthesis</keyword>
<dbReference type="NCBIfam" id="TIGR03150">
    <property type="entry name" value="fabF"/>
    <property type="match status" value="1"/>
</dbReference>
<dbReference type="RefSeq" id="WP_188402862.1">
    <property type="nucleotide sequence ID" value="NZ_BMCE01000002.1"/>
</dbReference>
<dbReference type="Pfam" id="PF00109">
    <property type="entry name" value="ketoacyl-synt"/>
    <property type="match status" value="1"/>
</dbReference>
<dbReference type="Proteomes" id="UP001319060">
    <property type="component" value="Unassembled WGS sequence"/>
</dbReference>
<dbReference type="InterPro" id="IPR017568">
    <property type="entry name" value="3-oxoacyl-ACP_synth-2"/>
</dbReference>
<keyword evidence="16 22" id="KW-0275">Fatty acid biosynthesis</keyword>
<dbReference type="PROSITE" id="PS00606">
    <property type="entry name" value="KS3_1"/>
    <property type="match status" value="1"/>
</dbReference>
<evidence type="ECO:0000256" key="2">
    <source>
        <dbReference type="ARBA" id="ARBA00005194"/>
    </source>
</evidence>
<protein>
    <recommendedName>
        <fullName evidence="5 22">3-oxoacyl-[acyl-carrier-protein] synthase 2</fullName>
        <ecNumber evidence="4 22">2.3.1.179</ecNumber>
    </recommendedName>
</protein>
<evidence type="ECO:0000256" key="21">
    <source>
        <dbReference type="ARBA" id="ARBA00047659"/>
    </source>
</evidence>
<dbReference type="InterPro" id="IPR016039">
    <property type="entry name" value="Thiolase-like"/>
</dbReference>
<keyword evidence="10 22" id="KW-0808">Transferase</keyword>
<dbReference type="GO" id="GO:0004315">
    <property type="term" value="F:3-oxoacyl-[acyl-carrier-protein] synthase activity"/>
    <property type="evidence" value="ECO:0007669"/>
    <property type="project" value="UniProtKB-EC"/>
</dbReference>
<evidence type="ECO:0000256" key="4">
    <source>
        <dbReference type="ARBA" id="ARBA00012356"/>
    </source>
</evidence>
<evidence type="ECO:0000256" key="19">
    <source>
        <dbReference type="ARBA" id="ARBA00037576"/>
    </source>
</evidence>
<comment type="caution">
    <text evidence="25">The sequence shown here is derived from an EMBL/GenBank/DDBJ whole genome shotgun (WGS) entry which is preliminary data.</text>
</comment>